<dbReference type="Proteomes" id="UP001060085">
    <property type="component" value="Linkage Group LG02"/>
</dbReference>
<accession>A0ACC0BS47</accession>
<name>A0ACC0BS47_CATRO</name>
<gene>
    <name evidence="1" type="ORF">M9H77_06450</name>
</gene>
<evidence type="ECO:0000313" key="1">
    <source>
        <dbReference type="EMBL" id="KAI5675500.1"/>
    </source>
</evidence>
<reference evidence="2" key="1">
    <citation type="journal article" date="2023" name="Nat. Plants">
        <title>Single-cell RNA sequencing provides a high-resolution roadmap for understanding the multicellular compartmentation of specialized metabolism.</title>
        <authorList>
            <person name="Sun S."/>
            <person name="Shen X."/>
            <person name="Li Y."/>
            <person name="Li Y."/>
            <person name="Wang S."/>
            <person name="Li R."/>
            <person name="Zhang H."/>
            <person name="Shen G."/>
            <person name="Guo B."/>
            <person name="Wei J."/>
            <person name="Xu J."/>
            <person name="St-Pierre B."/>
            <person name="Chen S."/>
            <person name="Sun C."/>
        </authorList>
    </citation>
    <scope>NUCLEOTIDE SEQUENCE [LARGE SCALE GENOMIC DNA]</scope>
</reference>
<proteinExistence type="predicted"/>
<keyword evidence="2" id="KW-1185">Reference proteome</keyword>
<organism evidence="1 2">
    <name type="scientific">Catharanthus roseus</name>
    <name type="common">Madagascar periwinkle</name>
    <name type="synonym">Vinca rosea</name>
    <dbReference type="NCBI Taxonomy" id="4058"/>
    <lineage>
        <taxon>Eukaryota</taxon>
        <taxon>Viridiplantae</taxon>
        <taxon>Streptophyta</taxon>
        <taxon>Embryophyta</taxon>
        <taxon>Tracheophyta</taxon>
        <taxon>Spermatophyta</taxon>
        <taxon>Magnoliopsida</taxon>
        <taxon>eudicotyledons</taxon>
        <taxon>Gunneridae</taxon>
        <taxon>Pentapetalae</taxon>
        <taxon>asterids</taxon>
        <taxon>lamiids</taxon>
        <taxon>Gentianales</taxon>
        <taxon>Apocynaceae</taxon>
        <taxon>Rauvolfioideae</taxon>
        <taxon>Vinceae</taxon>
        <taxon>Catharanthinae</taxon>
        <taxon>Catharanthus</taxon>
    </lineage>
</organism>
<dbReference type="EMBL" id="CM044702">
    <property type="protein sequence ID" value="KAI5675500.1"/>
    <property type="molecule type" value="Genomic_DNA"/>
</dbReference>
<evidence type="ECO:0000313" key="2">
    <source>
        <dbReference type="Proteomes" id="UP001060085"/>
    </source>
</evidence>
<sequence length="193" mass="22301">MEVRLREVESIKKDQNLKFLGIEVVLLFNDLEELKGFQLCCDSTVLRVEGSSSPCSHTPRGRKNSIAECANTLKKNRSMITSLSYNDKKSDYEDDEEDTETLAFNVIIDLEDTSMHNDNKDDSDDDSIYSDEEVSNEELQNKHSLLYTKWVGPMELHQNLNDILKKIQEQKETLEERNYELIARSRMQPSKCG</sequence>
<comment type="caution">
    <text evidence="1">The sequence shown here is derived from an EMBL/GenBank/DDBJ whole genome shotgun (WGS) entry which is preliminary data.</text>
</comment>
<protein>
    <submittedName>
        <fullName evidence="1">Uncharacterized protein</fullName>
    </submittedName>
</protein>